<gene>
    <name evidence="1" type="ORF">HNR50_003555</name>
</gene>
<evidence type="ECO:0000313" key="2">
    <source>
        <dbReference type="Proteomes" id="UP000587760"/>
    </source>
</evidence>
<proteinExistence type="predicted"/>
<sequence length="145" mass="16425">MAKRKTFEEKKAEFIKTHLENDKWSYTQEWFDKLSDDDLKMLIETNLAGLKYNTKRVAKKYLSFREVKKEDVKKSGRKRGEIAYTDDQIKAINTILNSADPTKIKLKTKNGTFTVANKGISFTALDSEGNRVKVAGAKITGITGA</sequence>
<dbReference type="AlphaFoldDB" id="A0A841R979"/>
<organism evidence="1 2">
    <name type="scientific">Spirochaeta isovalerica</name>
    <dbReference type="NCBI Taxonomy" id="150"/>
    <lineage>
        <taxon>Bacteria</taxon>
        <taxon>Pseudomonadati</taxon>
        <taxon>Spirochaetota</taxon>
        <taxon>Spirochaetia</taxon>
        <taxon>Spirochaetales</taxon>
        <taxon>Spirochaetaceae</taxon>
        <taxon>Spirochaeta</taxon>
    </lineage>
</organism>
<accession>A0A841R979</accession>
<dbReference type="Proteomes" id="UP000587760">
    <property type="component" value="Unassembled WGS sequence"/>
</dbReference>
<comment type="caution">
    <text evidence="1">The sequence shown here is derived from an EMBL/GenBank/DDBJ whole genome shotgun (WGS) entry which is preliminary data.</text>
</comment>
<name>A0A841R979_9SPIO</name>
<protein>
    <submittedName>
        <fullName evidence="1">Uncharacterized protein</fullName>
    </submittedName>
</protein>
<dbReference type="EMBL" id="JACHGJ010000008">
    <property type="protein sequence ID" value="MBB6481874.1"/>
    <property type="molecule type" value="Genomic_DNA"/>
</dbReference>
<keyword evidence="2" id="KW-1185">Reference proteome</keyword>
<reference evidence="1 2" key="1">
    <citation type="submission" date="2020-08" db="EMBL/GenBank/DDBJ databases">
        <title>Genomic Encyclopedia of Type Strains, Phase IV (KMG-IV): sequencing the most valuable type-strain genomes for metagenomic binning, comparative biology and taxonomic classification.</title>
        <authorList>
            <person name="Goeker M."/>
        </authorList>
    </citation>
    <scope>NUCLEOTIDE SEQUENCE [LARGE SCALE GENOMIC DNA]</scope>
    <source>
        <strain evidence="1 2">DSM 2461</strain>
    </source>
</reference>
<dbReference type="RefSeq" id="WP_184748110.1">
    <property type="nucleotide sequence ID" value="NZ_JACHGJ010000008.1"/>
</dbReference>
<evidence type="ECO:0000313" key="1">
    <source>
        <dbReference type="EMBL" id="MBB6481874.1"/>
    </source>
</evidence>